<dbReference type="InterPro" id="IPR029068">
    <property type="entry name" value="Glyas_Bleomycin-R_OHBP_Dase"/>
</dbReference>
<reference evidence="3" key="1">
    <citation type="submission" date="2016-07" db="EMBL/GenBank/DDBJ databases">
        <authorList>
            <person name="Florea S."/>
            <person name="Webb J.S."/>
            <person name="Jaromczyk J."/>
            <person name="Schardl C.L."/>
        </authorList>
    </citation>
    <scope>NUCLEOTIDE SEQUENCE [LARGE SCALE GENOMIC DNA]</scope>
    <source>
        <strain evidence="3">MV-1</strain>
    </source>
</reference>
<dbReference type="STRING" id="28181.BEN30_11085"/>
<dbReference type="PANTHER" id="PTHR36503:SF1">
    <property type="entry name" value="BLR2520 PROTEIN"/>
    <property type="match status" value="1"/>
</dbReference>
<dbReference type="Pfam" id="PF00903">
    <property type="entry name" value="Glyoxalase"/>
    <property type="match status" value="1"/>
</dbReference>
<dbReference type="OrthoDB" id="9798430at2"/>
<sequence length="141" mass="15314">MQNRIHLITLGVKDMAVSRAYYAAMGWEMSPISMDEVTFYQAGGQVLGLYLQNALTHDTGLGLPTPGGITLAVNAHSRDEVEVLFQQALAAGATALQTPRDTPWGGFVGYIQDPDGHPWEFSYVPQLVPNENGDLILPDTL</sequence>
<dbReference type="AlphaFoldDB" id="A0A1E5Q7C0"/>
<dbReference type="PROSITE" id="PS51819">
    <property type="entry name" value="VOC"/>
    <property type="match status" value="1"/>
</dbReference>
<evidence type="ECO:0000259" key="1">
    <source>
        <dbReference type="PROSITE" id="PS51819"/>
    </source>
</evidence>
<protein>
    <recommendedName>
        <fullName evidence="1">VOC domain-containing protein</fullName>
    </recommendedName>
</protein>
<keyword evidence="3" id="KW-1185">Reference proteome</keyword>
<comment type="caution">
    <text evidence="2">The sequence shown here is derived from an EMBL/GenBank/DDBJ whole genome shotgun (WGS) entry which is preliminary data.</text>
</comment>
<dbReference type="InterPro" id="IPR037523">
    <property type="entry name" value="VOC_core"/>
</dbReference>
<accession>A0A1E5Q7C0</accession>
<dbReference type="InterPro" id="IPR004360">
    <property type="entry name" value="Glyas_Fos-R_dOase_dom"/>
</dbReference>
<dbReference type="Proteomes" id="UP000095347">
    <property type="component" value="Unassembled WGS sequence"/>
</dbReference>
<dbReference type="PANTHER" id="PTHR36503">
    <property type="entry name" value="BLR2520 PROTEIN"/>
    <property type="match status" value="1"/>
</dbReference>
<proteinExistence type="predicted"/>
<dbReference type="Gene3D" id="3.10.180.10">
    <property type="entry name" value="2,3-Dihydroxybiphenyl 1,2-Dioxygenase, domain 1"/>
    <property type="match status" value="1"/>
</dbReference>
<evidence type="ECO:0000313" key="2">
    <source>
        <dbReference type="EMBL" id="OEJ66952.1"/>
    </source>
</evidence>
<evidence type="ECO:0000313" key="3">
    <source>
        <dbReference type="Proteomes" id="UP000095347"/>
    </source>
</evidence>
<dbReference type="SUPFAM" id="SSF54593">
    <property type="entry name" value="Glyoxalase/Bleomycin resistance protein/Dihydroxybiphenyl dioxygenase"/>
    <property type="match status" value="1"/>
</dbReference>
<organism evidence="2 3">
    <name type="scientific">Magnetovibrio blakemorei</name>
    <dbReference type="NCBI Taxonomy" id="28181"/>
    <lineage>
        <taxon>Bacteria</taxon>
        <taxon>Pseudomonadati</taxon>
        <taxon>Pseudomonadota</taxon>
        <taxon>Alphaproteobacteria</taxon>
        <taxon>Rhodospirillales</taxon>
        <taxon>Magnetovibrionaceae</taxon>
        <taxon>Magnetovibrio</taxon>
    </lineage>
</organism>
<feature type="domain" description="VOC" evidence="1">
    <location>
        <begin position="4"/>
        <end position="124"/>
    </location>
</feature>
<dbReference type="EMBL" id="MCGG01000027">
    <property type="protein sequence ID" value="OEJ66952.1"/>
    <property type="molecule type" value="Genomic_DNA"/>
</dbReference>
<name>A0A1E5Q7C0_9PROT</name>
<gene>
    <name evidence="2" type="ORF">BEN30_11085</name>
</gene>